<dbReference type="PANTHER" id="PTHR30441">
    <property type="entry name" value="DUF748 DOMAIN-CONTAINING PROTEIN"/>
    <property type="match status" value="1"/>
</dbReference>
<feature type="region of interest" description="Disordered" evidence="1">
    <location>
        <begin position="899"/>
        <end position="988"/>
    </location>
</feature>
<organism evidence="3 4">
    <name type="scientific">Afipia carboxydohydrogena</name>
    <name type="common">Pseudomonas carboxydohydrogena</name>
    <dbReference type="NCBI Taxonomy" id="290"/>
    <lineage>
        <taxon>Bacteria</taxon>
        <taxon>Pseudomonadati</taxon>
        <taxon>Pseudomonadota</taxon>
        <taxon>Alphaproteobacteria</taxon>
        <taxon>Hyphomicrobiales</taxon>
        <taxon>Nitrobacteraceae</taxon>
        <taxon>Afipia</taxon>
    </lineage>
</organism>
<dbReference type="PANTHER" id="PTHR30441:SF4">
    <property type="entry name" value="PROTEIN ASMA"/>
    <property type="match status" value="1"/>
</dbReference>
<gene>
    <name evidence="3" type="ORF">AFIC_000991</name>
</gene>
<keyword evidence="4" id="KW-1185">Reference proteome</keyword>
<name>A0ABY8BW36_AFICR</name>
<evidence type="ECO:0000313" key="4">
    <source>
        <dbReference type="Proteomes" id="UP001213907"/>
    </source>
</evidence>
<dbReference type="EMBL" id="CP113162">
    <property type="protein sequence ID" value="WEF52502.1"/>
    <property type="molecule type" value="Genomic_DNA"/>
</dbReference>
<evidence type="ECO:0000313" key="3">
    <source>
        <dbReference type="EMBL" id="WEF52502.1"/>
    </source>
</evidence>
<evidence type="ECO:0000259" key="2">
    <source>
        <dbReference type="Pfam" id="PF05170"/>
    </source>
</evidence>
<dbReference type="RefSeq" id="WP_275248046.1">
    <property type="nucleotide sequence ID" value="NZ_BAABDX010000001.1"/>
</dbReference>
<evidence type="ECO:0000256" key="1">
    <source>
        <dbReference type="SAM" id="MobiDB-lite"/>
    </source>
</evidence>
<sequence>MAAPFSAGFTLQTTLLGLAIAAIMALVAALAAPLFVDWNKYKPQFEAEASRVVGAPVRVEGALDARLLPAPILRLHKLSVGGSRDVTKLRADKLDVEFSLGSLLRGEWRATQLALDGLALDIGLDKEGRIIAPSKGEFNFGALAIDKFDLSGRVTLHDAASGSQIGLDGLKFSGDVRALGGNLRGDGSFLLRDKRQPFRLALSKAGEGEATRLRFDLDSAQAGAMASSLDGALSFDRRVPHFEGALTLAAAGETPWRIMARTTLDPSGAAFTQGDVLYGAEATGVKLSGEGTLSFRPAKLELKLSAAQLDLDRALGESKAAQGRTPADFLGNALTALPALPWPSRIEATADRATLAGQALTALSATLEGLKDSWAIQKLAFSGPGDARLALSGRTARDKEGEDFSGSLDVKTGDAQGFADWAFGKSDAVRGARTPLHLAATMTLGKERLMLDEMTLDLGGNQLAGRIARIGKKIDATLRSQQVDFDGLADVTRRVIAWREKGGFETRLDLDLAKTKILGHEIAPLQASLTSVADQPNKRMFDLKVRHAALAPWLKPQQAVSDLSSRLVVTDDAVALENFFGKLGAALLKGNLSLSRQGEQNLTGNIETDALDVQGLTALMLGADDRAATDPLAQGLIGWRGSVAVKAEKAILPGGMEAAAISGSMQGDGSSVSFDNVKGTVGGGAATLSAAVKRGASDTAIDASFKLDNADAPALKFRGLQLPPGKASVRMTLATRGRSAAALRNALSGNGVLTLTGARLPALDVAAFDAAEKASDDPVAKNRMESVVATALDRAPLAVASVDVPFAIKDARVHADPTVFQSDAARATISGSYDIPEDQGDLRIGLKPISGAMKDAPDIQIFLRGTADSITRDVDVAALSSWLSLRAIERETQRLDALEKPGALPPPKPAPASNPPVDSLAQPEQALPPAEVRIPGVDPRKRKAAPHMPRVHLPPAGAQLSPLPPPIDIKPAPGTPRPRRSPAPATAF</sequence>
<feature type="compositionally biased region" description="Pro residues" evidence="1">
    <location>
        <begin position="903"/>
        <end position="914"/>
    </location>
</feature>
<dbReference type="InterPro" id="IPR007844">
    <property type="entry name" value="AsmA"/>
</dbReference>
<dbReference type="InterPro" id="IPR052894">
    <property type="entry name" value="AsmA-related"/>
</dbReference>
<accession>A0ABY8BW36</accession>
<dbReference type="Proteomes" id="UP001213907">
    <property type="component" value="Chromosome"/>
</dbReference>
<protein>
    <submittedName>
        <fullName evidence="3">AsmA family protein</fullName>
    </submittedName>
</protein>
<dbReference type="Pfam" id="PF05170">
    <property type="entry name" value="AsmA"/>
    <property type="match status" value="1"/>
</dbReference>
<feature type="domain" description="AsmA" evidence="2">
    <location>
        <begin position="20"/>
        <end position="129"/>
    </location>
</feature>
<reference evidence="3 4" key="1">
    <citation type="submission" date="2022-11" db="EMBL/GenBank/DDBJ databases">
        <authorList>
            <person name="Siebert D."/>
            <person name="Busche T."/>
            <person name="Saydam E."/>
            <person name="Kalinowski J."/>
            <person name="Ruckert C."/>
            <person name="Blombach B."/>
        </authorList>
    </citation>
    <scope>NUCLEOTIDE SEQUENCE [LARGE SCALE GENOMIC DNA]</scope>
    <source>
        <strain evidence="3 4">DSM 1083</strain>
    </source>
</reference>
<proteinExistence type="predicted"/>
<feature type="compositionally biased region" description="Pro residues" evidence="1">
    <location>
        <begin position="962"/>
        <end position="976"/>
    </location>
</feature>